<comment type="caution">
    <text evidence="3">The sequence shown here is derived from an EMBL/GenBank/DDBJ whole genome shotgun (WGS) entry which is preliminary data.</text>
</comment>
<dbReference type="AlphaFoldDB" id="A0A100ILU8"/>
<evidence type="ECO:0000256" key="1">
    <source>
        <dbReference type="SAM" id="MobiDB-lite"/>
    </source>
</evidence>
<evidence type="ECO:0000313" key="3">
    <source>
        <dbReference type="EMBL" id="GAQ43584.1"/>
    </source>
</evidence>
<dbReference type="GO" id="GO:0007264">
    <property type="term" value="P:small GTPase-mediated signal transduction"/>
    <property type="evidence" value="ECO:0007669"/>
    <property type="project" value="InterPro"/>
</dbReference>
<proteinExistence type="predicted"/>
<dbReference type="VEuPathDB" id="FungiDB:M747DRAFT_29491"/>
<dbReference type="VEuPathDB" id="FungiDB:ASPNIDRAFT2_1221154"/>
<dbReference type="OrthoDB" id="546434at2759"/>
<name>A0A100ILU8_ASPNG</name>
<dbReference type="InterPro" id="IPR023578">
    <property type="entry name" value="Ras_GEF_dom_sf"/>
</dbReference>
<feature type="region of interest" description="Disordered" evidence="1">
    <location>
        <begin position="1"/>
        <end position="29"/>
    </location>
</feature>
<reference evidence="4" key="1">
    <citation type="journal article" date="2016" name="Genome Announc.">
        <title>Draft genome sequence of Aspergillus niger strain An76.</title>
        <authorList>
            <person name="Gong W."/>
            <person name="Cheng Z."/>
            <person name="Zhang H."/>
            <person name="Liu L."/>
            <person name="Gao P."/>
            <person name="Wang L."/>
        </authorList>
    </citation>
    <scope>NUCLEOTIDE SEQUENCE [LARGE SCALE GENOMIC DNA]</scope>
    <source>
        <strain evidence="4">An76</strain>
    </source>
</reference>
<evidence type="ECO:0000313" key="4">
    <source>
        <dbReference type="Proteomes" id="UP000068243"/>
    </source>
</evidence>
<dbReference type="VEuPathDB" id="FungiDB:An04g00880"/>
<dbReference type="Proteomes" id="UP000068243">
    <property type="component" value="Unassembled WGS sequence"/>
</dbReference>
<dbReference type="EMBL" id="BCMY01000010">
    <property type="protein sequence ID" value="GAQ43584.1"/>
    <property type="molecule type" value="Genomic_DNA"/>
</dbReference>
<evidence type="ECO:0000259" key="2">
    <source>
        <dbReference type="Pfam" id="PF00617"/>
    </source>
</evidence>
<gene>
    <name evidence="3" type="ORF">ABL_06245</name>
</gene>
<accession>A0A100ILU8</accession>
<feature type="domain" description="Ras-GEF" evidence="2">
    <location>
        <begin position="95"/>
        <end position="145"/>
    </location>
</feature>
<dbReference type="Gene3D" id="1.10.840.10">
    <property type="entry name" value="Ras guanine-nucleotide exchange factors catalytic domain"/>
    <property type="match status" value="1"/>
</dbReference>
<dbReference type="VEuPathDB" id="FungiDB:ATCC64974_77040"/>
<dbReference type="Pfam" id="PF00617">
    <property type="entry name" value="RasGEF"/>
    <property type="match status" value="1"/>
</dbReference>
<dbReference type="GO" id="GO:0005085">
    <property type="term" value="F:guanyl-nucleotide exchange factor activity"/>
    <property type="evidence" value="ECO:0007669"/>
    <property type="project" value="InterPro"/>
</dbReference>
<organism evidence="3 4">
    <name type="scientific">Aspergillus niger</name>
    <dbReference type="NCBI Taxonomy" id="5061"/>
    <lineage>
        <taxon>Eukaryota</taxon>
        <taxon>Fungi</taxon>
        <taxon>Dikarya</taxon>
        <taxon>Ascomycota</taxon>
        <taxon>Pezizomycotina</taxon>
        <taxon>Eurotiomycetes</taxon>
        <taxon>Eurotiomycetidae</taxon>
        <taxon>Eurotiales</taxon>
        <taxon>Aspergillaceae</taxon>
        <taxon>Aspergillus</taxon>
        <taxon>Aspergillus subgen. Circumdati</taxon>
    </lineage>
</organism>
<protein>
    <submittedName>
        <fullName evidence="3">Ras guanine-nucleotide exchange protein</fullName>
    </submittedName>
</protein>
<sequence length="206" mass="22412">MGAALLDDPLPGPSPADVRDIRRRGGPAMGVSSEQALSQLALTFQGVAPPDHVDVHVDEGHGVPATLEHRVRTQGFDPGGVRTREAFHVLHVVYFTIKESRIFCAILPEELLATEWMKKTGSLAVNVRAMATLSTDLTHLVADSIPLPPIQFSILFNPTIGHAPFFNNHTIATALILHLFTFANCSTRETITSFCSPENHLTVFLS</sequence>
<dbReference type="InterPro" id="IPR001895">
    <property type="entry name" value="RASGEF_cat_dom"/>
</dbReference>
<dbReference type="InterPro" id="IPR036964">
    <property type="entry name" value="RASGEF_cat_dom_sf"/>
</dbReference>
<dbReference type="SUPFAM" id="SSF48366">
    <property type="entry name" value="Ras GEF"/>
    <property type="match status" value="1"/>
</dbReference>